<evidence type="ECO:0000313" key="2">
    <source>
        <dbReference type="Proteomes" id="UP001141806"/>
    </source>
</evidence>
<protein>
    <submittedName>
        <fullName evidence="1">Uncharacterized protein</fullName>
    </submittedName>
</protein>
<sequence>MAIGSSEKHSGQKVLISGKLGRASVSPMSNISPTSIKAGTSADARVVEDISAEAQPAGKLNRPLTPRKQYSATSYARAAFSGESQDPNQILVELYGTHISDIH</sequence>
<proteinExistence type="predicted"/>
<keyword evidence="2" id="KW-1185">Reference proteome</keyword>
<reference evidence="1" key="1">
    <citation type="journal article" date="2023" name="Plant J.">
        <title>The genome of the king protea, Protea cynaroides.</title>
        <authorList>
            <person name="Chang J."/>
            <person name="Duong T.A."/>
            <person name="Schoeman C."/>
            <person name="Ma X."/>
            <person name="Roodt D."/>
            <person name="Barker N."/>
            <person name="Li Z."/>
            <person name="Van de Peer Y."/>
            <person name="Mizrachi E."/>
        </authorList>
    </citation>
    <scope>NUCLEOTIDE SEQUENCE</scope>
    <source>
        <tissue evidence="1">Young leaves</tissue>
    </source>
</reference>
<organism evidence="1 2">
    <name type="scientific">Protea cynaroides</name>
    <dbReference type="NCBI Taxonomy" id="273540"/>
    <lineage>
        <taxon>Eukaryota</taxon>
        <taxon>Viridiplantae</taxon>
        <taxon>Streptophyta</taxon>
        <taxon>Embryophyta</taxon>
        <taxon>Tracheophyta</taxon>
        <taxon>Spermatophyta</taxon>
        <taxon>Magnoliopsida</taxon>
        <taxon>Proteales</taxon>
        <taxon>Proteaceae</taxon>
        <taxon>Protea</taxon>
    </lineage>
</organism>
<name>A0A9Q0HB92_9MAGN</name>
<accession>A0A9Q0HB92</accession>
<evidence type="ECO:0000313" key="1">
    <source>
        <dbReference type="EMBL" id="KAJ4961510.1"/>
    </source>
</evidence>
<dbReference type="EMBL" id="JAMYWD010000009">
    <property type="protein sequence ID" value="KAJ4961510.1"/>
    <property type="molecule type" value="Genomic_DNA"/>
</dbReference>
<dbReference type="AlphaFoldDB" id="A0A9Q0HB92"/>
<gene>
    <name evidence="1" type="ORF">NE237_021420</name>
</gene>
<dbReference type="Proteomes" id="UP001141806">
    <property type="component" value="Unassembled WGS sequence"/>
</dbReference>
<comment type="caution">
    <text evidence="1">The sequence shown here is derived from an EMBL/GenBank/DDBJ whole genome shotgun (WGS) entry which is preliminary data.</text>
</comment>